<dbReference type="OrthoDB" id="7363396at2"/>
<dbReference type="PROSITE" id="PS00041">
    <property type="entry name" value="HTH_ARAC_FAMILY_1"/>
    <property type="match status" value="1"/>
</dbReference>
<dbReference type="Proteomes" id="UP000319148">
    <property type="component" value="Unassembled WGS sequence"/>
</dbReference>
<dbReference type="GO" id="GO:0043565">
    <property type="term" value="F:sequence-specific DNA binding"/>
    <property type="evidence" value="ECO:0007669"/>
    <property type="project" value="InterPro"/>
</dbReference>
<evidence type="ECO:0000256" key="1">
    <source>
        <dbReference type="ARBA" id="ARBA00023015"/>
    </source>
</evidence>
<dbReference type="RefSeq" id="WP_139940906.1">
    <property type="nucleotide sequence ID" value="NZ_JBHSYP010000014.1"/>
</dbReference>
<evidence type="ECO:0000256" key="2">
    <source>
        <dbReference type="ARBA" id="ARBA00023125"/>
    </source>
</evidence>
<evidence type="ECO:0000256" key="3">
    <source>
        <dbReference type="ARBA" id="ARBA00023163"/>
    </source>
</evidence>
<keyword evidence="1" id="KW-0805">Transcription regulation</keyword>
<dbReference type="SUPFAM" id="SSF46689">
    <property type="entry name" value="Homeodomain-like"/>
    <property type="match status" value="1"/>
</dbReference>
<name>A0A501PGE4_9PROT</name>
<dbReference type="EMBL" id="VFIY01000013">
    <property type="protein sequence ID" value="TPD59530.1"/>
    <property type="molecule type" value="Genomic_DNA"/>
</dbReference>
<keyword evidence="3" id="KW-0804">Transcription</keyword>
<protein>
    <submittedName>
        <fullName evidence="5">Helix-turn-helix transcriptional regulator</fullName>
    </submittedName>
</protein>
<organism evidence="5 6">
    <name type="scientific">Emcibacter nanhaiensis</name>
    <dbReference type="NCBI Taxonomy" id="1505037"/>
    <lineage>
        <taxon>Bacteria</taxon>
        <taxon>Pseudomonadati</taxon>
        <taxon>Pseudomonadota</taxon>
        <taxon>Alphaproteobacteria</taxon>
        <taxon>Emcibacterales</taxon>
        <taxon>Emcibacteraceae</taxon>
        <taxon>Emcibacter</taxon>
    </lineage>
</organism>
<keyword evidence="2" id="KW-0238">DNA-binding</keyword>
<dbReference type="SMART" id="SM00342">
    <property type="entry name" value="HTH_ARAC"/>
    <property type="match status" value="1"/>
</dbReference>
<dbReference type="PANTHER" id="PTHR47893">
    <property type="entry name" value="REGULATORY PROTEIN PCHR"/>
    <property type="match status" value="1"/>
</dbReference>
<sequence>MSWNQPPVEVLTIDWLKEKKEIRLINEPESIYRTDAPIPAEIGKGWVEFQNLSLGTSLCQGSFTFTPKASGQFISLPMERGNLDGPILTILSVRKGQVAIRSADVNQEYWLDNNIQAFTYRQFLDCTLRLNTNEAVELASIKISQSFLYRFFGEEETHRLLRALNIEKISSIQCMATPVYISEILHGNIHKPIVDDMGKYYVQVKILEYLTLLAQYLSSLKSNNESSSHKARILKEIHDELVEFDGKIPTLDELSKRYGMSGRVLNNKFKNRYGESIWSFMNNQRLYRAHKAIQSSDIALKALSAQLGYSYVNHFITAFKRKFGYTPGNLRRQVSGRIHIPHSKVQVDGHFANGSANQIKSDFQFSD</sequence>
<dbReference type="Gene3D" id="1.10.10.60">
    <property type="entry name" value="Homeodomain-like"/>
    <property type="match status" value="1"/>
</dbReference>
<dbReference type="AlphaFoldDB" id="A0A501PGE4"/>
<comment type="caution">
    <text evidence="5">The sequence shown here is derived from an EMBL/GenBank/DDBJ whole genome shotgun (WGS) entry which is preliminary data.</text>
</comment>
<dbReference type="InterPro" id="IPR018062">
    <property type="entry name" value="HTH_AraC-typ_CS"/>
</dbReference>
<dbReference type="InterPro" id="IPR053142">
    <property type="entry name" value="PchR_regulatory_protein"/>
</dbReference>
<evidence type="ECO:0000259" key="4">
    <source>
        <dbReference type="PROSITE" id="PS01124"/>
    </source>
</evidence>
<dbReference type="InterPro" id="IPR009057">
    <property type="entry name" value="Homeodomain-like_sf"/>
</dbReference>
<proteinExistence type="predicted"/>
<evidence type="ECO:0000313" key="5">
    <source>
        <dbReference type="EMBL" id="TPD59530.1"/>
    </source>
</evidence>
<dbReference type="InterPro" id="IPR018060">
    <property type="entry name" value="HTH_AraC"/>
</dbReference>
<dbReference type="PROSITE" id="PS01124">
    <property type="entry name" value="HTH_ARAC_FAMILY_2"/>
    <property type="match status" value="1"/>
</dbReference>
<gene>
    <name evidence="5" type="ORF">FIV46_10615</name>
</gene>
<dbReference type="PANTHER" id="PTHR47893:SF1">
    <property type="entry name" value="REGULATORY PROTEIN PCHR"/>
    <property type="match status" value="1"/>
</dbReference>
<feature type="domain" description="HTH araC/xylS-type" evidence="4">
    <location>
        <begin position="231"/>
        <end position="333"/>
    </location>
</feature>
<accession>A0A501PGE4</accession>
<dbReference type="Pfam" id="PF12833">
    <property type="entry name" value="HTH_18"/>
    <property type="match status" value="1"/>
</dbReference>
<evidence type="ECO:0000313" key="6">
    <source>
        <dbReference type="Proteomes" id="UP000319148"/>
    </source>
</evidence>
<reference evidence="6" key="1">
    <citation type="submission" date="2019-06" db="EMBL/GenBank/DDBJ databases">
        <title>The complete genome of Emcibacter congregatus ZYLT.</title>
        <authorList>
            <person name="Zhao Z."/>
        </authorList>
    </citation>
    <scope>NUCLEOTIDE SEQUENCE [LARGE SCALE GENOMIC DNA]</scope>
    <source>
        <strain evidence="6">MCCC 1A06723</strain>
    </source>
</reference>
<keyword evidence="6" id="KW-1185">Reference proteome</keyword>
<dbReference type="GO" id="GO:0003700">
    <property type="term" value="F:DNA-binding transcription factor activity"/>
    <property type="evidence" value="ECO:0007669"/>
    <property type="project" value="InterPro"/>
</dbReference>